<organism evidence="2">
    <name type="scientific">Pleurobrachia bachei</name>
    <name type="common">Sea gooseberry</name>
    <dbReference type="NCBI Taxonomy" id="34499"/>
    <lineage>
        <taxon>Eukaryota</taxon>
        <taxon>Metazoa</taxon>
        <taxon>Ctenophora</taxon>
        <taxon>Tentaculata</taxon>
        <taxon>Cydippida</taxon>
        <taxon>Pleurobrachiidae</taxon>
        <taxon>Pleurobrachia</taxon>
    </lineage>
</organism>
<proteinExistence type="evidence at transcript level"/>
<feature type="signal peptide" evidence="1">
    <location>
        <begin position="1"/>
        <end position="20"/>
    </location>
</feature>
<evidence type="ECO:0000313" key="2">
    <source>
        <dbReference type="EMBL" id="AFK75478.1"/>
    </source>
</evidence>
<dbReference type="EMBL" id="JQ700378">
    <property type="protein sequence ID" value="AFK75478.1"/>
    <property type="molecule type" value="mRNA"/>
</dbReference>
<reference evidence="2" key="1">
    <citation type="submission" date="2012-02" db="EMBL/GenBank/DDBJ databases">
        <title>The genome of the ctenophore, Pleurobrachia bachei.</title>
        <authorList>
            <person name="Kohn A.B."/>
            <person name="Citarella M."/>
            <person name="Moroz L.L."/>
        </authorList>
    </citation>
    <scope>NUCLEOTIDE SEQUENCE</scope>
</reference>
<protein>
    <submittedName>
        <fullName evidence="2">Putative secretory peptide-68</fullName>
    </submittedName>
</protein>
<name>M4H1S3_PLEBA</name>
<dbReference type="AlphaFoldDB" id="M4H1S3"/>
<evidence type="ECO:0000256" key="1">
    <source>
        <dbReference type="SAM" id="SignalP"/>
    </source>
</evidence>
<feature type="chain" id="PRO_5004053691" evidence="1">
    <location>
        <begin position="21"/>
        <end position="221"/>
    </location>
</feature>
<keyword evidence="1" id="KW-0732">Signal</keyword>
<accession>M4H1S3</accession>
<sequence>MMRSVTVFLFIVTLVHLTSATSEYESSAQYAIKLFKAYVCSGGSGWLDDLNEIEGMEEKTVHIRWLAADICERRDHTLKDFIGIFISFYNKARNVNIKKQKCILDAFKMYNRIMFCDIKGANYILEFIEKAAVDDRLARVCDMARKNAESNVGKSALCGTQNQVKTKRQFDTDSLISMLNTLICKKRMYSSLVREMERETEREISPFAQAFIESFCCILTK</sequence>